<proteinExistence type="predicted"/>
<dbReference type="AlphaFoldDB" id="A0A515D9I0"/>
<gene>
    <name evidence="4" type="ORF">EUB48_07055</name>
</gene>
<name>A0A515D9I0_9BURK</name>
<organism evidence="4 5">
    <name type="scientific">Rhodoferax sediminis</name>
    <dbReference type="NCBI Taxonomy" id="2509614"/>
    <lineage>
        <taxon>Bacteria</taxon>
        <taxon>Pseudomonadati</taxon>
        <taxon>Pseudomonadota</taxon>
        <taxon>Betaproteobacteria</taxon>
        <taxon>Burkholderiales</taxon>
        <taxon>Comamonadaceae</taxon>
        <taxon>Rhodoferax</taxon>
    </lineage>
</organism>
<sequence>MNPNFQRLMSEAAQMTRSGQLLAATQAIQRALRGNADEAAAPAGDERLHELRPTARDNHSIVLDGLVRVIDEATAKASPWSKANVGNWADAERTGAGTSPVEPAADSAPTPVHDPALERWSDGSFTHGGRSVAYKLYVPPLTAGRTAAPRPLVLMLHGCTQNPADFAAGTRMNALAREQGFVVLYPAQTQRGNAQRCWNWFKTQHQQRGRGEPALLAALTQSIMARENIDPARVYVAGLSAGGAMADILGRCYPELFAAVGVHSGLPAGAASNLPSALAAMQGGPATGRAAAQGTGAAPPVIVFHGDADATVHPRNGAALVSAAQDNTGSAAPRVSEGRSAQGQGFTRSEYLAGDSSVAAEHWRLHGAGHAWSGGSTQGSFTDPRGCDASAEMLRFFLAHPKKTQG</sequence>
<dbReference type="InterPro" id="IPR010126">
    <property type="entry name" value="Esterase_phb"/>
</dbReference>
<evidence type="ECO:0000256" key="3">
    <source>
        <dbReference type="SAM" id="MobiDB-lite"/>
    </source>
</evidence>
<dbReference type="Gene3D" id="3.40.50.1820">
    <property type="entry name" value="alpha/beta hydrolase"/>
    <property type="match status" value="1"/>
</dbReference>
<dbReference type="PANTHER" id="PTHR43037">
    <property type="entry name" value="UNNAMED PRODUCT-RELATED"/>
    <property type="match status" value="1"/>
</dbReference>
<dbReference type="NCBIfam" id="TIGR01840">
    <property type="entry name" value="esterase_phb"/>
    <property type="match status" value="1"/>
</dbReference>
<keyword evidence="1" id="KW-0732">Signal</keyword>
<keyword evidence="5" id="KW-1185">Reference proteome</keyword>
<reference evidence="4 5" key="1">
    <citation type="submission" date="2019-01" db="EMBL/GenBank/DDBJ databases">
        <title>Genomic insights into a novel species Rhodoferax sp.</title>
        <authorList>
            <person name="Jin L."/>
        </authorList>
    </citation>
    <scope>NUCLEOTIDE SEQUENCE [LARGE SCALE GENOMIC DNA]</scope>
    <source>
        <strain evidence="4 5">CHu59-6-5</strain>
    </source>
</reference>
<evidence type="ECO:0000313" key="4">
    <source>
        <dbReference type="EMBL" id="QDL37068.1"/>
    </source>
</evidence>
<feature type="region of interest" description="Disordered" evidence="3">
    <location>
        <begin position="91"/>
        <end position="110"/>
    </location>
</feature>
<dbReference type="GO" id="GO:0016787">
    <property type="term" value="F:hydrolase activity"/>
    <property type="evidence" value="ECO:0007669"/>
    <property type="project" value="UniProtKB-KW"/>
</dbReference>
<dbReference type="InterPro" id="IPR050955">
    <property type="entry name" value="Plant_Biomass_Hydrol_Est"/>
</dbReference>
<dbReference type="PANTHER" id="PTHR43037:SF1">
    <property type="entry name" value="BLL1128 PROTEIN"/>
    <property type="match status" value="1"/>
</dbReference>
<dbReference type="GO" id="GO:0005576">
    <property type="term" value="C:extracellular region"/>
    <property type="evidence" value="ECO:0007669"/>
    <property type="project" value="InterPro"/>
</dbReference>
<dbReference type="RefSeq" id="WP_142818234.1">
    <property type="nucleotide sequence ID" value="NZ_CP035503.1"/>
</dbReference>
<dbReference type="KEGG" id="rhf:EUB48_07055"/>
<dbReference type="InterPro" id="IPR029058">
    <property type="entry name" value="AB_hydrolase_fold"/>
</dbReference>
<feature type="region of interest" description="Disordered" evidence="3">
    <location>
        <begin position="326"/>
        <end position="347"/>
    </location>
</feature>
<evidence type="ECO:0000313" key="5">
    <source>
        <dbReference type="Proteomes" id="UP000316798"/>
    </source>
</evidence>
<dbReference type="Pfam" id="PF10503">
    <property type="entry name" value="Esterase_PHB"/>
    <property type="match status" value="1"/>
</dbReference>
<evidence type="ECO:0000256" key="2">
    <source>
        <dbReference type="ARBA" id="ARBA00022801"/>
    </source>
</evidence>
<dbReference type="EMBL" id="CP035503">
    <property type="protein sequence ID" value="QDL37068.1"/>
    <property type="molecule type" value="Genomic_DNA"/>
</dbReference>
<evidence type="ECO:0000256" key="1">
    <source>
        <dbReference type="ARBA" id="ARBA00022729"/>
    </source>
</evidence>
<dbReference type="OrthoDB" id="9767239at2"/>
<dbReference type="Proteomes" id="UP000316798">
    <property type="component" value="Chromosome"/>
</dbReference>
<protein>
    <submittedName>
        <fullName evidence="4">PHB depolymerase family esterase</fullName>
    </submittedName>
</protein>
<accession>A0A515D9I0</accession>
<dbReference type="SUPFAM" id="SSF53474">
    <property type="entry name" value="alpha/beta-Hydrolases"/>
    <property type="match status" value="2"/>
</dbReference>
<keyword evidence="2" id="KW-0378">Hydrolase</keyword>